<dbReference type="EMBL" id="RHFK02000019">
    <property type="protein sequence ID" value="TWW58989.1"/>
    <property type="molecule type" value="Genomic_DNA"/>
</dbReference>
<dbReference type="SUPFAM" id="SSF50630">
    <property type="entry name" value="Acid proteases"/>
    <property type="match status" value="1"/>
</dbReference>
<dbReference type="Proteomes" id="UP000324091">
    <property type="component" value="Chromosome 6"/>
</dbReference>
<evidence type="ECO:0000313" key="2">
    <source>
        <dbReference type="Proteomes" id="UP000324091"/>
    </source>
</evidence>
<reference evidence="1 2" key="1">
    <citation type="submission" date="2019-04" db="EMBL/GenBank/DDBJ databases">
        <title>Chromosome genome assembly for Takifugu flavidus.</title>
        <authorList>
            <person name="Xiao S."/>
        </authorList>
    </citation>
    <scope>NUCLEOTIDE SEQUENCE [LARGE SCALE GENOMIC DNA]</scope>
    <source>
        <strain evidence="1">HTHZ2018</strain>
        <tissue evidence="1">Muscle</tissue>
    </source>
</reference>
<proteinExistence type="predicted"/>
<dbReference type="Gene3D" id="2.40.70.10">
    <property type="entry name" value="Acid Proteases"/>
    <property type="match status" value="1"/>
</dbReference>
<accession>A0A5C6MW26</accession>
<dbReference type="AlphaFoldDB" id="A0A5C6MW26"/>
<evidence type="ECO:0000313" key="1">
    <source>
        <dbReference type="EMBL" id="TWW58989.1"/>
    </source>
</evidence>
<comment type="caution">
    <text evidence="1">The sequence shown here is derived from an EMBL/GenBank/DDBJ whole genome shotgun (WGS) entry which is preliminary data.</text>
</comment>
<dbReference type="InterPro" id="IPR021109">
    <property type="entry name" value="Peptidase_aspartic_dom_sf"/>
</dbReference>
<evidence type="ECO:0008006" key="3">
    <source>
        <dbReference type="Google" id="ProtNLM"/>
    </source>
</evidence>
<sequence length="303" mass="34124">MDSPFSISPPENFDFSDFPRWPNWIRRFERFRVAAGLDQKVYKLAEHCNYGAMQEEMIRDRLVVGIRYQGLSESLQMDSELTLAKAVLKIRQHEEIKKQQPTVRDTGGPDHNEANVDMMKYKKSFKSTRKVPKARVQGTMKKSKEAVDVEEEVETVFLGSVSAGGRSKTWQKTLILNGQQTTFKLDTGADVTAIPAKVYSKKQQHGPLTTATKRLLGPGDNALQVKAIEALQLAYTVDSIKEQIDIKRLYPKVFTGLGCLRGMYKIKLSKDAKPYALSLPTACTHSLIRQGQRGAPENGDSWE</sequence>
<gene>
    <name evidence="1" type="ORF">D4764_06G0005190</name>
</gene>
<keyword evidence="2" id="KW-1185">Reference proteome</keyword>
<name>A0A5C6MW26_9TELE</name>
<organism evidence="1 2">
    <name type="scientific">Takifugu flavidus</name>
    <name type="common">sansaifugu</name>
    <dbReference type="NCBI Taxonomy" id="433684"/>
    <lineage>
        <taxon>Eukaryota</taxon>
        <taxon>Metazoa</taxon>
        <taxon>Chordata</taxon>
        <taxon>Craniata</taxon>
        <taxon>Vertebrata</taxon>
        <taxon>Euteleostomi</taxon>
        <taxon>Actinopterygii</taxon>
        <taxon>Neopterygii</taxon>
        <taxon>Teleostei</taxon>
        <taxon>Neoteleostei</taxon>
        <taxon>Acanthomorphata</taxon>
        <taxon>Eupercaria</taxon>
        <taxon>Tetraodontiformes</taxon>
        <taxon>Tetradontoidea</taxon>
        <taxon>Tetraodontidae</taxon>
        <taxon>Takifugu</taxon>
    </lineage>
</organism>
<protein>
    <recommendedName>
        <fullName evidence="3">Peptidase A2 domain-containing protein</fullName>
    </recommendedName>
</protein>